<protein>
    <submittedName>
        <fullName evidence="3">Protein kinase</fullName>
    </submittedName>
</protein>
<sequence>MRRGLPCQTTASRDVAEIGIVGNPKFVQRVHGPAATRRTDTPRSHEAQDRRATRETHVRPGIPDSRTPLKQMLGEPFSVIRLLRLASHITTAVGHMHRHGQIHKDIKPANVLVDESYGSVRLTGFGISTRLHRSNGMGPLPHRENSAFAERACTRHTGADLCDRHEAAGEDCRRSLPDCLQRRERPIALPCRMGGNRQDHSFPSS</sequence>
<proteinExistence type="predicted"/>
<dbReference type="Gene3D" id="1.10.510.10">
    <property type="entry name" value="Transferase(Phosphotransferase) domain 1"/>
    <property type="match status" value="1"/>
</dbReference>
<feature type="compositionally biased region" description="Basic and acidic residues" evidence="1">
    <location>
        <begin position="37"/>
        <end position="58"/>
    </location>
</feature>
<dbReference type="Pfam" id="PF00069">
    <property type="entry name" value="Pkinase"/>
    <property type="match status" value="1"/>
</dbReference>
<accession>A0ABX2C0H0</accession>
<dbReference type="InterPro" id="IPR000719">
    <property type="entry name" value="Prot_kinase_dom"/>
</dbReference>
<dbReference type="InterPro" id="IPR011009">
    <property type="entry name" value="Kinase-like_dom_sf"/>
</dbReference>
<keyword evidence="4" id="KW-1185">Reference proteome</keyword>
<evidence type="ECO:0000313" key="4">
    <source>
        <dbReference type="Proteomes" id="UP000652198"/>
    </source>
</evidence>
<evidence type="ECO:0000256" key="1">
    <source>
        <dbReference type="SAM" id="MobiDB-lite"/>
    </source>
</evidence>
<comment type="caution">
    <text evidence="3">The sequence shown here is derived from an EMBL/GenBank/DDBJ whole genome shotgun (WGS) entry which is preliminary data.</text>
</comment>
<dbReference type="SUPFAM" id="SSF56112">
    <property type="entry name" value="Protein kinase-like (PK-like)"/>
    <property type="match status" value="1"/>
</dbReference>
<evidence type="ECO:0000313" key="3">
    <source>
        <dbReference type="EMBL" id="NPT45640.1"/>
    </source>
</evidence>
<evidence type="ECO:0000259" key="2">
    <source>
        <dbReference type="PROSITE" id="PS50011"/>
    </source>
</evidence>
<dbReference type="PROSITE" id="PS50011">
    <property type="entry name" value="PROTEIN_KINASE_DOM"/>
    <property type="match status" value="1"/>
</dbReference>
<feature type="domain" description="Protein kinase" evidence="2">
    <location>
        <begin position="1"/>
        <end position="205"/>
    </location>
</feature>
<feature type="region of interest" description="Disordered" evidence="1">
    <location>
        <begin position="29"/>
        <end position="70"/>
    </location>
</feature>
<name>A0ABX2C0H0_9BURK</name>
<gene>
    <name evidence="3" type="ORF">GNZ12_30830</name>
</gene>
<dbReference type="EMBL" id="WOEY01000123">
    <property type="protein sequence ID" value="NPT45640.1"/>
    <property type="molecule type" value="Genomic_DNA"/>
</dbReference>
<keyword evidence="3" id="KW-0808">Transferase</keyword>
<organism evidence="3 4">
    <name type="scientific">Paraburkholderia solitsugae</name>
    <dbReference type="NCBI Taxonomy" id="2675748"/>
    <lineage>
        <taxon>Bacteria</taxon>
        <taxon>Pseudomonadati</taxon>
        <taxon>Pseudomonadota</taxon>
        <taxon>Betaproteobacteria</taxon>
        <taxon>Burkholderiales</taxon>
        <taxon>Burkholderiaceae</taxon>
        <taxon>Paraburkholderia</taxon>
    </lineage>
</organism>
<dbReference type="GO" id="GO:0016301">
    <property type="term" value="F:kinase activity"/>
    <property type="evidence" value="ECO:0007669"/>
    <property type="project" value="UniProtKB-KW"/>
</dbReference>
<dbReference type="Proteomes" id="UP000652198">
    <property type="component" value="Unassembled WGS sequence"/>
</dbReference>
<keyword evidence="3" id="KW-0418">Kinase</keyword>
<reference evidence="3 4" key="1">
    <citation type="submission" date="2019-11" db="EMBL/GenBank/DDBJ databases">
        <title>Metabolism of dissolved organic matter in forest soils.</title>
        <authorList>
            <person name="Cyle K.T."/>
            <person name="Wilhelm R.C."/>
            <person name="Martinez C.E."/>
        </authorList>
    </citation>
    <scope>NUCLEOTIDE SEQUENCE [LARGE SCALE GENOMIC DNA]</scope>
    <source>
        <strain evidence="3 4">1N</strain>
    </source>
</reference>